<dbReference type="CDD" id="cd13944">
    <property type="entry name" value="lytB_ispH"/>
    <property type="match status" value="1"/>
</dbReference>
<dbReference type="CDD" id="cd05688">
    <property type="entry name" value="S1_RPS1_repeat_ec3"/>
    <property type="match status" value="1"/>
</dbReference>
<dbReference type="UniPathway" id="UPA00059">
    <property type="reaction ID" value="UER00105"/>
</dbReference>
<feature type="domain" description="S1 motif" evidence="6">
    <location>
        <begin position="307"/>
        <end position="376"/>
    </location>
</feature>
<feature type="binding site" evidence="5">
    <location>
        <position position="44"/>
    </location>
    <ligand>
        <name>dimethylallyl diphosphate</name>
        <dbReference type="ChEBI" id="CHEBI:57623"/>
    </ligand>
</feature>
<reference evidence="7 8" key="1">
    <citation type="submission" date="2020-01" db="EMBL/GenBank/DDBJ databases">
        <title>Genomic analysis of Aminipila sp. CBA3637.</title>
        <authorList>
            <person name="Kim Y.B."/>
            <person name="Roh S.W."/>
        </authorList>
    </citation>
    <scope>NUCLEOTIDE SEQUENCE [LARGE SCALE GENOMIC DNA]</scope>
    <source>
        <strain evidence="7 8">CBA3637</strain>
    </source>
</reference>
<feature type="binding site" evidence="5">
    <location>
        <position position="220"/>
    </location>
    <ligand>
        <name>dimethylallyl diphosphate</name>
        <dbReference type="ChEBI" id="CHEBI:57623"/>
    </ligand>
</feature>
<keyword evidence="5" id="KW-0414">Isoprene biosynthesis</keyword>
<dbReference type="NCBIfam" id="NF005208">
    <property type="entry name" value="PRK06676.1"/>
    <property type="match status" value="1"/>
</dbReference>
<evidence type="ECO:0000256" key="1">
    <source>
        <dbReference type="ARBA" id="ARBA00022485"/>
    </source>
</evidence>
<keyword evidence="7" id="KW-0689">Ribosomal protein</keyword>
<feature type="binding site" evidence="5">
    <location>
        <position position="222"/>
    </location>
    <ligand>
        <name>isopentenyl diphosphate</name>
        <dbReference type="ChEBI" id="CHEBI:128769"/>
    </ligand>
</feature>
<dbReference type="GO" id="GO:0051745">
    <property type="term" value="F:4-hydroxy-3-methylbut-2-enyl diphosphate reductase activity"/>
    <property type="evidence" value="ECO:0007669"/>
    <property type="project" value="UniProtKB-UniRule"/>
</dbReference>
<dbReference type="Proteomes" id="UP000463883">
    <property type="component" value="Chromosome"/>
</dbReference>
<keyword evidence="1 5" id="KW-0004">4Fe-4S</keyword>
<feature type="domain" description="S1 motif" evidence="6">
    <location>
        <begin position="394"/>
        <end position="460"/>
    </location>
</feature>
<feature type="domain" description="S1 motif" evidence="6">
    <location>
        <begin position="481"/>
        <end position="549"/>
    </location>
</feature>
<dbReference type="GO" id="GO:0005840">
    <property type="term" value="C:ribosome"/>
    <property type="evidence" value="ECO:0007669"/>
    <property type="project" value="UniProtKB-KW"/>
</dbReference>
<dbReference type="Pfam" id="PF00575">
    <property type="entry name" value="S1"/>
    <property type="match status" value="4"/>
</dbReference>
<feature type="binding site" evidence="5">
    <location>
        <position position="220"/>
    </location>
    <ligand>
        <name>isopentenyl diphosphate</name>
        <dbReference type="ChEBI" id="CHEBI:128769"/>
    </ligand>
</feature>
<gene>
    <name evidence="5" type="primary">ispH</name>
    <name evidence="7" type="ORF">Ami3637_00460</name>
</gene>
<sequence>MAEIKIAENSGFCFGVKRAIEMTCETAEKFKGDRQVYTCGPLIHNKLVTDELLEKGVKIIENPEDASKDDVVIIRSHGEGKNFYKQAENIAFHLVDATCPFVKKIHKLVEVAFHAGEKIIIIGDSGHPEVIGINGWCENSAIIINSVEEAEKINPGDYFVVSQTTLQKKHFEEIISKLKEKNCKLSINNTICNATNSRQESCMRLAKEVDAMLVIGGRESSNSQKLYDLSKKYCEKAYFIENIEDLPLKDIELCNKIGVAAGASTPERLIKEVIANMSEFITENNEENLMHDLMDEIEKSLRLPRGGEIVDGTVIQVTDREVVVNLGCKKDGIIPKDELTLEGEQKLTDLFKEGDEIQAKVLKTDDGDGNILLSKKKLEVNEHWDEINSALEDKSFVNAKVIKEVKGGVIAAYKEVYGFIPLSQLSDKFVDKAEEFIGKTLPVRVTRVDQKKGKAVFSHKAYLTEERQKKIDEVWGSLSEGDVVEGTVMRFTDYGAFVDIGGIDGLLHISEISWGKLKHPQEVLTIGQKIEVKVLSMNNEKGKISLGLKQTKPEPWSVIDDKYQVGQVISGKIVQIKEYGAFVELEPGLDGLVHISEIAHKRVTNIADEISVGQEVSAKILEIDKDRKRISLSIKETLEAPEAEEIEEAAAEDAE</sequence>
<comment type="catalytic activity">
    <reaction evidence="5">
        <text>isopentenyl diphosphate + 2 oxidized [2Fe-2S]-[ferredoxin] + H2O = (2E)-4-hydroxy-3-methylbut-2-enyl diphosphate + 2 reduced [2Fe-2S]-[ferredoxin] + 2 H(+)</text>
        <dbReference type="Rhea" id="RHEA:24488"/>
        <dbReference type="Rhea" id="RHEA-COMP:10000"/>
        <dbReference type="Rhea" id="RHEA-COMP:10001"/>
        <dbReference type="ChEBI" id="CHEBI:15377"/>
        <dbReference type="ChEBI" id="CHEBI:15378"/>
        <dbReference type="ChEBI" id="CHEBI:33737"/>
        <dbReference type="ChEBI" id="CHEBI:33738"/>
        <dbReference type="ChEBI" id="CHEBI:128753"/>
        <dbReference type="ChEBI" id="CHEBI:128769"/>
        <dbReference type="EC" id="1.17.7.4"/>
    </reaction>
</comment>
<comment type="catalytic activity">
    <reaction evidence="5">
        <text>dimethylallyl diphosphate + 2 oxidized [2Fe-2S]-[ferredoxin] + H2O = (2E)-4-hydroxy-3-methylbut-2-enyl diphosphate + 2 reduced [2Fe-2S]-[ferredoxin] + 2 H(+)</text>
        <dbReference type="Rhea" id="RHEA:24825"/>
        <dbReference type="Rhea" id="RHEA-COMP:10000"/>
        <dbReference type="Rhea" id="RHEA-COMP:10001"/>
        <dbReference type="ChEBI" id="CHEBI:15377"/>
        <dbReference type="ChEBI" id="CHEBI:15378"/>
        <dbReference type="ChEBI" id="CHEBI:33737"/>
        <dbReference type="ChEBI" id="CHEBI:33738"/>
        <dbReference type="ChEBI" id="CHEBI:57623"/>
        <dbReference type="ChEBI" id="CHEBI:128753"/>
        <dbReference type="EC" id="1.17.7.4"/>
    </reaction>
</comment>
<dbReference type="AlphaFoldDB" id="A0A6P1M8K4"/>
<comment type="function">
    <text evidence="5">Catalyzes the conversion of 1-hydroxy-2-methyl-2-(E)-butenyl 4-diphosphate (HMBPP) into a mixture of isopentenyl diphosphate (IPP) and dimethylallyl diphosphate (DMAPP). Acts in the terminal step of the DOXP/MEP pathway for isoprenoid precursor biosynthesis.</text>
</comment>
<dbReference type="CDD" id="cd05687">
    <property type="entry name" value="S1_RPS1_repeat_ec1_hs1"/>
    <property type="match status" value="1"/>
</dbReference>
<evidence type="ECO:0000256" key="3">
    <source>
        <dbReference type="ARBA" id="ARBA00023004"/>
    </source>
</evidence>
<dbReference type="PRINTS" id="PR00681">
    <property type="entry name" value="RIBOSOMALS1"/>
</dbReference>
<dbReference type="EMBL" id="CP047591">
    <property type="protein sequence ID" value="QHI71059.1"/>
    <property type="molecule type" value="Genomic_DNA"/>
</dbReference>
<feature type="binding site" evidence="5">
    <location>
        <position position="77"/>
    </location>
    <ligand>
        <name>isopentenyl diphosphate</name>
        <dbReference type="ChEBI" id="CHEBI:128769"/>
    </ligand>
</feature>
<dbReference type="CDD" id="cd04465">
    <property type="entry name" value="S1_RPS1_repeat_ec2_hs2"/>
    <property type="match status" value="1"/>
</dbReference>
<keyword evidence="5 7" id="KW-0560">Oxidoreductase</keyword>
<dbReference type="GO" id="GO:0005737">
    <property type="term" value="C:cytoplasm"/>
    <property type="evidence" value="ECO:0007669"/>
    <property type="project" value="UniProtKB-ARBA"/>
</dbReference>
<keyword evidence="2 5" id="KW-0479">Metal-binding</keyword>
<protein>
    <recommendedName>
        <fullName evidence="5">4-hydroxy-3-methylbut-2-enyl diphosphate reductase</fullName>
        <shortName evidence="5">HMBPP reductase</shortName>
        <ecNumber evidence="5">1.17.7.4</ecNumber>
    </recommendedName>
</protein>
<comment type="similarity">
    <text evidence="5">Belongs to the IspH family.</text>
</comment>
<feature type="binding site" evidence="5">
    <location>
        <position position="264"/>
    </location>
    <ligand>
        <name>(2E)-4-hydroxy-3-methylbut-2-enyl diphosphate</name>
        <dbReference type="ChEBI" id="CHEBI:128753"/>
    </ligand>
</feature>
<feature type="binding site" evidence="5">
    <location>
        <position position="220"/>
    </location>
    <ligand>
        <name>(2E)-4-hydroxy-3-methylbut-2-enyl diphosphate</name>
        <dbReference type="ChEBI" id="CHEBI:128753"/>
    </ligand>
</feature>
<dbReference type="GO" id="GO:0019288">
    <property type="term" value="P:isopentenyl diphosphate biosynthetic process, methylerythritol 4-phosphate pathway"/>
    <property type="evidence" value="ECO:0007669"/>
    <property type="project" value="UniProtKB-UniRule"/>
</dbReference>
<comment type="pathway">
    <text evidence="5">Isoprenoid biosynthesis; dimethylallyl diphosphate biosynthesis; dimethylallyl diphosphate from (2E)-4-hydroxy-3-methylbutenyl diphosphate: step 1/1.</text>
</comment>
<feature type="binding site" evidence="5">
    <location>
        <position position="127"/>
    </location>
    <ligand>
        <name>isopentenyl diphosphate</name>
        <dbReference type="ChEBI" id="CHEBI:128769"/>
    </ligand>
</feature>
<keyword evidence="3 5" id="KW-0408">Iron</keyword>
<proteinExistence type="inferred from homology"/>
<keyword evidence="7" id="KW-0687">Ribonucleoprotein</keyword>
<feature type="domain" description="S1 motif" evidence="6">
    <location>
        <begin position="566"/>
        <end position="635"/>
    </location>
</feature>
<feature type="binding site" evidence="5">
    <location>
        <position position="44"/>
    </location>
    <ligand>
        <name>isopentenyl diphosphate</name>
        <dbReference type="ChEBI" id="CHEBI:128769"/>
    </ligand>
</feature>
<dbReference type="InterPro" id="IPR035104">
    <property type="entry name" value="Ribosomal_protein_S1-like"/>
</dbReference>
<feature type="binding site" evidence="5">
    <location>
        <position position="44"/>
    </location>
    <ligand>
        <name>(2E)-4-hydroxy-3-methylbut-2-enyl diphosphate</name>
        <dbReference type="ChEBI" id="CHEBI:128753"/>
    </ligand>
</feature>
<dbReference type="GO" id="GO:0016114">
    <property type="term" value="P:terpenoid biosynthetic process"/>
    <property type="evidence" value="ECO:0007669"/>
    <property type="project" value="UniProtKB-UniRule"/>
</dbReference>
<dbReference type="GO" id="GO:0046872">
    <property type="term" value="F:metal ion binding"/>
    <property type="evidence" value="ECO:0007669"/>
    <property type="project" value="UniProtKB-KW"/>
</dbReference>
<feature type="binding site" evidence="5">
    <location>
        <position position="164"/>
    </location>
    <ligand>
        <name>(2E)-4-hydroxy-3-methylbut-2-enyl diphosphate</name>
        <dbReference type="ChEBI" id="CHEBI:128753"/>
    </ligand>
</feature>
<name>A0A6P1M8K4_9FIRM</name>
<evidence type="ECO:0000313" key="8">
    <source>
        <dbReference type="Proteomes" id="UP000463883"/>
    </source>
</evidence>
<comment type="cofactor">
    <cofactor evidence="5">
        <name>[4Fe-4S] cluster</name>
        <dbReference type="ChEBI" id="CHEBI:49883"/>
    </cofactor>
    <text evidence="5">Binds 1 [4Fe-4S] cluster per subunit.</text>
</comment>
<dbReference type="PANTHER" id="PTHR30426:SF0">
    <property type="entry name" value="4-HYDROXY-3-METHYLBUT-2-ENYL DIPHOSPHATE REDUCTASE"/>
    <property type="match status" value="1"/>
</dbReference>
<feature type="binding site" evidence="5">
    <location>
        <position position="264"/>
    </location>
    <ligand>
        <name>isopentenyl diphosphate</name>
        <dbReference type="ChEBI" id="CHEBI:128769"/>
    </ligand>
</feature>
<dbReference type="GO" id="GO:0050992">
    <property type="term" value="P:dimethylallyl diphosphate biosynthetic process"/>
    <property type="evidence" value="ECO:0007669"/>
    <property type="project" value="UniProtKB-UniRule"/>
</dbReference>
<organism evidence="7 8">
    <name type="scientific">Aminipila terrae</name>
    <dbReference type="NCBI Taxonomy" id="2697030"/>
    <lineage>
        <taxon>Bacteria</taxon>
        <taxon>Bacillati</taxon>
        <taxon>Bacillota</taxon>
        <taxon>Clostridia</taxon>
        <taxon>Peptostreptococcales</taxon>
        <taxon>Anaerovoracaceae</taxon>
        <taxon>Aminipila</taxon>
    </lineage>
</organism>
<feature type="active site" description="Proton donor" evidence="5">
    <location>
        <position position="129"/>
    </location>
</feature>
<feature type="binding site" evidence="5">
    <location>
        <position position="264"/>
    </location>
    <ligand>
        <name>dimethylallyl diphosphate</name>
        <dbReference type="ChEBI" id="CHEBI:57623"/>
    </ligand>
</feature>
<evidence type="ECO:0000256" key="4">
    <source>
        <dbReference type="ARBA" id="ARBA00023014"/>
    </source>
</evidence>
<feature type="binding site" evidence="5">
    <location>
        <position position="221"/>
    </location>
    <ligand>
        <name>(2E)-4-hydroxy-3-methylbut-2-enyl diphosphate</name>
        <dbReference type="ChEBI" id="CHEBI:128753"/>
    </ligand>
</feature>
<dbReference type="SUPFAM" id="SSF50249">
    <property type="entry name" value="Nucleic acid-binding proteins"/>
    <property type="match status" value="4"/>
</dbReference>
<dbReference type="KEGG" id="amic:Ami3637_00460"/>
<dbReference type="HAMAP" id="MF_00191">
    <property type="entry name" value="IspH"/>
    <property type="match status" value="1"/>
</dbReference>
<feature type="binding site" evidence="5">
    <location>
        <position position="77"/>
    </location>
    <ligand>
        <name>dimethylallyl diphosphate</name>
        <dbReference type="ChEBI" id="CHEBI:57623"/>
    </ligand>
</feature>
<keyword evidence="4 5" id="KW-0411">Iron-sulfur</keyword>
<evidence type="ECO:0000256" key="5">
    <source>
        <dbReference type="HAMAP-Rule" id="MF_00191"/>
    </source>
</evidence>
<dbReference type="Gene3D" id="3.40.1010.20">
    <property type="entry name" value="4-hydroxy-3-methylbut-2-enyl diphosphate reductase, catalytic domain"/>
    <property type="match status" value="2"/>
</dbReference>
<feature type="binding site" evidence="5">
    <location>
        <position position="13"/>
    </location>
    <ligand>
        <name>[4Fe-4S] cluster</name>
        <dbReference type="ChEBI" id="CHEBI:49883"/>
    </ligand>
</feature>
<keyword evidence="8" id="KW-1185">Reference proteome</keyword>
<dbReference type="Pfam" id="PF02401">
    <property type="entry name" value="LYTB"/>
    <property type="match status" value="1"/>
</dbReference>
<dbReference type="NCBIfam" id="NF000907">
    <property type="entry name" value="PRK00087.1"/>
    <property type="match status" value="1"/>
</dbReference>
<dbReference type="InterPro" id="IPR003029">
    <property type="entry name" value="S1_domain"/>
</dbReference>
<dbReference type="Gene3D" id="3.40.50.11270">
    <property type="match status" value="1"/>
</dbReference>
<dbReference type="InterPro" id="IPR003451">
    <property type="entry name" value="LytB/IspH"/>
</dbReference>
<feature type="binding site" evidence="5">
    <location>
        <position position="99"/>
    </location>
    <ligand>
        <name>[4Fe-4S] cluster</name>
        <dbReference type="ChEBI" id="CHEBI:49883"/>
    </ligand>
</feature>
<feature type="binding site" evidence="5">
    <location>
        <position position="222"/>
    </location>
    <ligand>
        <name>(2E)-4-hydroxy-3-methylbut-2-enyl diphosphate</name>
        <dbReference type="ChEBI" id="CHEBI:128753"/>
    </ligand>
</feature>
<comment type="pathway">
    <text evidence="5">Isoprenoid biosynthesis; isopentenyl diphosphate biosynthesis via DXP pathway; isopentenyl diphosphate from 1-deoxy-D-xylulose 5-phosphate: step 6/6.</text>
</comment>
<dbReference type="GO" id="GO:0051539">
    <property type="term" value="F:4 iron, 4 sulfur cluster binding"/>
    <property type="evidence" value="ECO:0007669"/>
    <property type="project" value="UniProtKB-UniRule"/>
</dbReference>
<dbReference type="GO" id="GO:0003729">
    <property type="term" value="F:mRNA binding"/>
    <property type="evidence" value="ECO:0007669"/>
    <property type="project" value="UniProtKB-ARBA"/>
</dbReference>
<dbReference type="EC" id="1.17.7.4" evidence="5"/>
<feature type="binding site" evidence="5">
    <location>
        <position position="192"/>
    </location>
    <ligand>
        <name>[4Fe-4S] cluster</name>
        <dbReference type="ChEBI" id="CHEBI:49883"/>
    </ligand>
</feature>
<dbReference type="PROSITE" id="PS50126">
    <property type="entry name" value="S1"/>
    <property type="match status" value="4"/>
</dbReference>
<feature type="binding site" evidence="5">
    <location>
        <position position="221"/>
    </location>
    <ligand>
        <name>dimethylallyl diphosphate</name>
        <dbReference type="ChEBI" id="CHEBI:57623"/>
    </ligand>
</feature>
<feature type="binding site" evidence="5">
    <location>
        <position position="77"/>
    </location>
    <ligand>
        <name>(2E)-4-hydroxy-3-methylbut-2-enyl diphosphate</name>
        <dbReference type="ChEBI" id="CHEBI:128753"/>
    </ligand>
</feature>
<evidence type="ECO:0000313" key="7">
    <source>
        <dbReference type="EMBL" id="QHI71059.1"/>
    </source>
</evidence>
<dbReference type="SMART" id="SM00316">
    <property type="entry name" value="S1"/>
    <property type="match status" value="4"/>
</dbReference>
<dbReference type="FunFam" id="2.40.50.140:FF:000051">
    <property type="entry name" value="RNA-binding transcriptional accessory protein"/>
    <property type="match status" value="2"/>
</dbReference>
<dbReference type="Gene3D" id="2.40.50.140">
    <property type="entry name" value="Nucleic acid-binding proteins"/>
    <property type="match status" value="4"/>
</dbReference>
<feature type="binding site" evidence="5">
    <location>
        <position position="222"/>
    </location>
    <ligand>
        <name>dimethylallyl diphosphate</name>
        <dbReference type="ChEBI" id="CHEBI:57623"/>
    </ligand>
</feature>
<feature type="binding site" evidence="5">
    <location>
        <position position="221"/>
    </location>
    <ligand>
        <name>isopentenyl diphosphate</name>
        <dbReference type="ChEBI" id="CHEBI:128769"/>
    </ligand>
</feature>
<feature type="binding site" evidence="5">
    <location>
        <position position="127"/>
    </location>
    <ligand>
        <name>dimethylallyl diphosphate</name>
        <dbReference type="ChEBI" id="CHEBI:57623"/>
    </ligand>
</feature>
<feature type="binding site" evidence="5">
    <location>
        <position position="127"/>
    </location>
    <ligand>
        <name>(2E)-4-hydroxy-3-methylbut-2-enyl diphosphate</name>
        <dbReference type="ChEBI" id="CHEBI:128753"/>
    </ligand>
</feature>
<accession>A0A6P1M8K4</accession>
<dbReference type="NCBIfam" id="TIGR00216">
    <property type="entry name" value="ispH_lytB"/>
    <property type="match status" value="1"/>
</dbReference>
<evidence type="ECO:0000256" key="2">
    <source>
        <dbReference type="ARBA" id="ARBA00022723"/>
    </source>
</evidence>
<dbReference type="PANTHER" id="PTHR30426">
    <property type="entry name" value="4-HYDROXY-3-METHYLBUT-2-ENYL DIPHOSPHATE REDUCTASE"/>
    <property type="match status" value="1"/>
</dbReference>
<dbReference type="InterPro" id="IPR012340">
    <property type="entry name" value="NA-bd_OB-fold"/>
</dbReference>
<dbReference type="UniPathway" id="UPA00056">
    <property type="reaction ID" value="UER00097"/>
</dbReference>
<evidence type="ECO:0000259" key="6">
    <source>
        <dbReference type="PROSITE" id="PS50126"/>
    </source>
</evidence>
<dbReference type="RefSeq" id="WP_162360837.1">
    <property type="nucleotide sequence ID" value="NZ_CP047591.1"/>
</dbReference>